<organism evidence="1">
    <name type="scientific">marine metagenome</name>
    <dbReference type="NCBI Taxonomy" id="408172"/>
    <lineage>
        <taxon>unclassified sequences</taxon>
        <taxon>metagenomes</taxon>
        <taxon>ecological metagenomes</taxon>
    </lineage>
</organism>
<dbReference type="AlphaFoldDB" id="A0A382RA76"/>
<name>A0A382RA76_9ZZZZ</name>
<proteinExistence type="predicted"/>
<feature type="non-terminal residue" evidence="1">
    <location>
        <position position="39"/>
    </location>
</feature>
<gene>
    <name evidence="1" type="ORF">METZ01_LOCUS347443</name>
</gene>
<evidence type="ECO:0000313" key="1">
    <source>
        <dbReference type="EMBL" id="SVC94589.1"/>
    </source>
</evidence>
<sequence>MSQSLTFDQAVQSYRTQVQKDPKNLEMHQKMIDYAAKAN</sequence>
<accession>A0A382RA76</accession>
<protein>
    <submittedName>
        <fullName evidence="1">Uncharacterized protein</fullName>
    </submittedName>
</protein>
<reference evidence="1" key="1">
    <citation type="submission" date="2018-05" db="EMBL/GenBank/DDBJ databases">
        <authorList>
            <person name="Lanie J.A."/>
            <person name="Ng W.-L."/>
            <person name="Kazmierczak K.M."/>
            <person name="Andrzejewski T.M."/>
            <person name="Davidsen T.M."/>
            <person name="Wayne K.J."/>
            <person name="Tettelin H."/>
            <person name="Glass J.I."/>
            <person name="Rusch D."/>
            <person name="Podicherti R."/>
            <person name="Tsui H.-C.T."/>
            <person name="Winkler M.E."/>
        </authorList>
    </citation>
    <scope>NUCLEOTIDE SEQUENCE</scope>
</reference>
<dbReference type="EMBL" id="UINC01120228">
    <property type="protein sequence ID" value="SVC94589.1"/>
    <property type="molecule type" value="Genomic_DNA"/>
</dbReference>